<protein>
    <submittedName>
        <fullName evidence="2">Uncharacterized protein</fullName>
    </submittedName>
</protein>
<evidence type="ECO:0000256" key="1">
    <source>
        <dbReference type="SAM" id="MobiDB-lite"/>
    </source>
</evidence>
<accession>A0A919PCW2</accession>
<gene>
    <name evidence="2" type="ORF">Cpa01nite_16730</name>
</gene>
<feature type="region of interest" description="Disordered" evidence="1">
    <location>
        <begin position="482"/>
        <end position="532"/>
    </location>
</feature>
<organism evidence="2 3">
    <name type="scientific">Cellulomonas pakistanensis</name>
    <dbReference type="NCBI Taxonomy" id="992287"/>
    <lineage>
        <taxon>Bacteria</taxon>
        <taxon>Bacillati</taxon>
        <taxon>Actinomycetota</taxon>
        <taxon>Actinomycetes</taxon>
        <taxon>Micrococcales</taxon>
        <taxon>Cellulomonadaceae</taxon>
        <taxon>Cellulomonas</taxon>
    </lineage>
</organism>
<dbReference type="EMBL" id="BONO01000010">
    <property type="protein sequence ID" value="GIG36292.1"/>
    <property type="molecule type" value="Genomic_DNA"/>
</dbReference>
<dbReference type="Proteomes" id="UP000642125">
    <property type="component" value="Unassembled WGS sequence"/>
</dbReference>
<name>A0A919PCW2_9CELL</name>
<proteinExistence type="predicted"/>
<comment type="caution">
    <text evidence="2">The sequence shown here is derived from an EMBL/GenBank/DDBJ whole genome shotgun (WGS) entry which is preliminary data.</text>
</comment>
<evidence type="ECO:0000313" key="2">
    <source>
        <dbReference type="EMBL" id="GIG36292.1"/>
    </source>
</evidence>
<dbReference type="RefSeq" id="WP_203668316.1">
    <property type="nucleotide sequence ID" value="NZ_BONO01000010.1"/>
</dbReference>
<dbReference type="AlphaFoldDB" id="A0A919PCW2"/>
<sequence>MSEPSWFSQPFSPAGGITAEGLRNQLGRPELSVLTVLVREAAQNSWDAKESRRVRFTLDLRAVGPSHMPAWRELLRGAPRESGALQSLNEVLRRPTIRYLAVVDRGTSGLGGPTRSDRFAEPGQRGWLSFVLNSGEKQDTDGGGGTYGYGKGAFFLASRVGTVLIHTRFRDADGRLRTRLIGSSLLASYNDEQRPFTGRHWWGDAQEDHCEPLMDEDATRMAERLGLPAFDDGATGTTVVVLDPDLRDPSHDEDVAPDLSMREAGEFLADAAAWNLWPLTLEDRAPRMDVTVTVNGDTVAVPDESTDATLAHFATAYRRAAGHGADTEIHCKNPRRLLGHFAAETTLGARVRSRAAEELGLERDTAPHHVALMRRPDLVVGYYQGQAKSHPELGYAGVFKVDDALDTVFSRSEPPTHDAWVDAQLTGYEATYVRVARRRLSERCADLAGPKHAPKVVESTPVGAVSQRLGFLLAGVGTGAPLEGDDGAASPPTAPPTPGADRARGDAGGGGTAGAPGGRSGRTRRPQLLDHPRFENLDGTWLLVQRVRTAAPGRVRGLIGVVTGEGVETSAPASAEQPQVVGWRREDGSVVHGTEVDVAAEEIELLARPVEDAAVEIDVEWAENVS</sequence>
<feature type="compositionally biased region" description="Gly residues" evidence="1">
    <location>
        <begin position="506"/>
        <end position="520"/>
    </location>
</feature>
<keyword evidence="3" id="KW-1185">Reference proteome</keyword>
<reference evidence="2" key="1">
    <citation type="submission" date="2021-01" db="EMBL/GenBank/DDBJ databases">
        <title>Whole genome shotgun sequence of Cellulomonas pakistanensis NBRC 110800.</title>
        <authorList>
            <person name="Komaki H."/>
            <person name="Tamura T."/>
        </authorList>
    </citation>
    <scope>NUCLEOTIDE SEQUENCE</scope>
    <source>
        <strain evidence="2">NBRC 110800</strain>
    </source>
</reference>
<evidence type="ECO:0000313" key="3">
    <source>
        <dbReference type="Proteomes" id="UP000642125"/>
    </source>
</evidence>